<accession>A0AAC9BFM2</accession>
<name>A0AAC9BFM2_9RALS</name>
<dbReference type="EMBL" id="CP012605">
    <property type="protein sequence ID" value="ANH73423.1"/>
    <property type="molecule type" value="Genomic_DNA"/>
</dbReference>
<protein>
    <submittedName>
        <fullName evidence="1">Uncharacterized protein</fullName>
    </submittedName>
</protein>
<evidence type="ECO:0000313" key="1">
    <source>
        <dbReference type="EMBL" id="ANH73423.1"/>
    </source>
</evidence>
<proteinExistence type="predicted"/>
<organism evidence="1 2">
    <name type="scientific">Ralstonia insidiosa</name>
    <dbReference type="NCBI Taxonomy" id="190721"/>
    <lineage>
        <taxon>Bacteria</taxon>
        <taxon>Pseudomonadati</taxon>
        <taxon>Pseudomonadota</taxon>
        <taxon>Betaproteobacteria</taxon>
        <taxon>Burkholderiales</taxon>
        <taxon>Burkholderiaceae</taxon>
        <taxon>Ralstonia</taxon>
    </lineage>
</organism>
<evidence type="ECO:0000313" key="2">
    <source>
        <dbReference type="Proteomes" id="UP000077927"/>
    </source>
</evidence>
<gene>
    <name evidence="1" type="ORF">ACS15_1753</name>
</gene>
<dbReference type="AlphaFoldDB" id="A0AAC9BFM2"/>
<sequence length="42" mass="4434">MQDPGALVSSMVRRPFETGGGVSFSSEDVCANAYSITPMKPL</sequence>
<dbReference type="KEGG" id="rin:ACS15_1753"/>
<reference evidence="1 2" key="1">
    <citation type="submission" date="2015-09" db="EMBL/GenBank/DDBJ databases">
        <authorList>
            <person name="Xu Y."/>
            <person name="Nagy A."/>
            <person name="Liu N.T."/>
            <person name="Nou X."/>
        </authorList>
    </citation>
    <scope>NUCLEOTIDE SEQUENCE [LARGE SCALE GENOMIC DNA]</scope>
    <source>
        <strain evidence="1 2">FC1138</strain>
    </source>
</reference>
<dbReference type="Proteomes" id="UP000077927">
    <property type="component" value="Chromosome 1"/>
</dbReference>